<dbReference type="GO" id="GO:0080120">
    <property type="term" value="P:CAAX-box protein maturation"/>
    <property type="evidence" value="ECO:0007669"/>
    <property type="project" value="UniProtKB-ARBA"/>
</dbReference>
<evidence type="ECO:0000256" key="1">
    <source>
        <dbReference type="SAM" id="MobiDB-lite"/>
    </source>
</evidence>
<sequence length="316" mass="35140">MEIKELEPKTEPEEIEETEKALVEPDRKSSLGWKGLVGIPIAAYLGLSFVIGILMVFLLMDTDGGLSQAMNLSLWLLNGQTVIIFFLCRYLIRCNEVIKLKWRPVPGTGGKTLIAVLVYSLAMIAFEYGLSDIISDFVDTEEANQMIIEYFQFGNIALAVILVVVVTPLAEEMLFRGTLFGGLRERYGFWTAAIISSAVFAVMHLNPWSIVCTFIIGMFYALLFEKTGSLVYSMIGHGINNLIAVISLAVPEVPFSVTLGPVISAAALALMVMTYIKVYKRQTGEELDIQVFKEDLSYVDEKYQRAGQEEEENSNG</sequence>
<feature type="transmembrane region" description="Helical" evidence="2">
    <location>
        <begin position="231"/>
        <end position="250"/>
    </location>
</feature>
<dbReference type="GO" id="GO:0004175">
    <property type="term" value="F:endopeptidase activity"/>
    <property type="evidence" value="ECO:0007669"/>
    <property type="project" value="UniProtKB-ARBA"/>
</dbReference>
<accession>A0A415DZ54</accession>
<dbReference type="Proteomes" id="UP000284841">
    <property type="component" value="Unassembled WGS sequence"/>
</dbReference>
<keyword evidence="2" id="KW-1133">Transmembrane helix</keyword>
<evidence type="ECO:0000313" key="5">
    <source>
        <dbReference type="Proteomes" id="UP000284841"/>
    </source>
</evidence>
<dbReference type="InterPro" id="IPR003675">
    <property type="entry name" value="Rce1/LyrA-like_dom"/>
</dbReference>
<organism evidence="4 5">
    <name type="scientific">Emergencia timonensis</name>
    <dbReference type="NCBI Taxonomy" id="1776384"/>
    <lineage>
        <taxon>Bacteria</taxon>
        <taxon>Bacillati</taxon>
        <taxon>Bacillota</taxon>
        <taxon>Clostridia</taxon>
        <taxon>Peptostreptococcales</taxon>
        <taxon>Anaerovoracaceae</taxon>
        <taxon>Emergencia</taxon>
    </lineage>
</organism>
<feature type="transmembrane region" description="Helical" evidence="2">
    <location>
        <begin position="208"/>
        <end position="224"/>
    </location>
</feature>
<reference evidence="4 5" key="1">
    <citation type="submission" date="2018-08" db="EMBL/GenBank/DDBJ databases">
        <title>A genome reference for cultivated species of the human gut microbiota.</title>
        <authorList>
            <person name="Zou Y."/>
            <person name="Xue W."/>
            <person name="Luo G."/>
        </authorList>
    </citation>
    <scope>NUCLEOTIDE SEQUENCE [LARGE SCALE GENOMIC DNA]</scope>
    <source>
        <strain evidence="4 5">AM07-24</strain>
    </source>
</reference>
<feature type="transmembrane region" description="Helical" evidence="2">
    <location>
        <begin position="72"/>
        <end position="92"/>
    </location>
</feature>
<feature type="transmembrane region" description="Helical" evidence="2">
    <location>
        <begin position="36"/>
        <end position="60"/>
    </location>
</feature>
<dbReference type="EMBL" id="QRMS01000004">
    <property type="protein sequence ID" value="RHJ86109.1"/>
    <property type="molecule type" value="Genomic_DNA"/>
</dbReference>
<feature type="transmembrane region" description="Helical" evidence="2">
    <location>
        <begin position="113"/>
        <end position="130"/>
    </location>
</feature>
<keyword evidence="5" id="KW-1185">Reference proteome</keyword>
<feature type="transmembrane region" description="Helical" evidence="2">
    <location>
        <begin position="150"/>
        <end position="175"/>
    </location>
</feature>
<gene>
    <name evidence="4" type="ORF">DW099_14830</name>
</gene>
<proteinExistence type="predicted"/>
<keyword evidence="2" id="KW-0812">Transmembrane</keyword>
<dbReference type="GO" id="GO:0008237">
    <property type="term" value="F:metallopeptidase activity"/>
    <property type="evidence" value="ECO:0007669"/>
    <property type="project" value="UniProtKB-KW"/>
</dbReference>
<evidence type="ECO:0000259" key="3">
    <source>
        <dbReference type="Pfam" id="PF02517"/>
    </source>
</evidence>
<comment type="caution">
    <text evidence="4">The sequence shown here is derived from an EMBL/GenBank/DDBJ whole genome shotgun (WGS) entry which is preliminary data.</text>
</comment>
<protein>
    <submittedName>
        <fullName evidence="4">CPBP family intramembrane metalloprotease</fullName>
    </submittedName>
</protein>
<feature type="transmembrane region" description="Helical" evidence="2">
    <location>
        <begin position="187"/>
        <end position="202"/>
    </location>
</feature>
<feature type="transmembrane region" description="Helical" evidence="2">
    <location>
        <begin position="256"/>
        <end position="276"/>
    </location>
</feature>
<name>A0A415DZ54_9FIRM</name>
<feature type="region of interest" description="Disordered" evidence="1">
    <location>
        <begin position="1"/>
        <end position="21"/>
    </location>
</feature>
<keyword evidence="4" id="KW-0645">Protease</keyword>
<feature type="domain" description="CAAX prenyl protease 2/Lysostaphin resistance protein A-like" evidence="3">
    <location>
        <begin position="156"/>
        <end position="243"/>
    </location>
</feature>
<keyword evidence="2" id="KW-0472">Membrane</keyword>
<dbReference type="PANTHER" id="PTHR43592:SF15">
    <property type="entry name" value="CAAX AMINO TERMINAL PROTEASE FAMILY PROTEIN"/>
    <property type="match status" value="1"/>
</dbReference>
<dbReference type="Pfam" id="PF02517">
    <property type="entry name" value="Rce1-like"/>
    <property type="match status" value="1"/>
</dbReference>
<dbReference type="AlphaFoldDB" id="A0A415DZ54"/>
<evidence type="ECO:0000256" key="2">
    <source>
        <dbReference type="SAM" id="Phobius"/>
    </source>
</evidence>
<dbReference type="GO" id="GO:0006508">
    <property type="term" value="P:proteolysis"/>
    <property type="evidence" value="ECO:0007669"/>
    <property type="project" value="UniProtKB-KW"/>
</dbReference>
<keyword evidence="4" id="KW-0482">Metalloprotease</keyword>
<dbReference type="RefSeq" id="WP_118336198.1">
    <property type="nucleotide sequence ID" value="NZ_AP025567.1"/>
</dbReference>
<dbReference type="STRING" id="1776384.GCA_900086585_01636"/>
<keyword evidence="4" id="KW-0378">Hydrolase</keyword>
<dbReference type="PANTHER" id="PTHR43592">
    <property type="entry name" value="CAAX AMINO TERMINAL PROTEASE"/>
    <property type="match status" value="1"/>
</dbReference>
<dbReference type="OrthoDB" id="9782250at2"/>
<evidence type="ECO:0000313" key="4">
    <source>
        <dbReference type="EMBL" id="RHJ86109.1"/>
    </source>
</evidence>